<evidence type="ECO:0000256" key="1">
    <source>
        <dbReference type="ARBA" id="ARBA00022679"/>
    </source>
</evidence>
<accession>K0B1Y3</accession>
<evidence type="ECO:0000313" key="4">
    <source>
        <dbReference type="EMBL" id="AFS78925.1"/>
    </source>
</evidence>
<dbReference type="CDD" id="cd02440">
    <property type="entry name" value="AdoMet_MTases"/>
    <property type="match status" value="1"/>
</dbReference>
<feature type="region of interest" description="Disordered" evidence="2">
    <location>
        <begin position="165"/>
        <end position="185"/>
    </location>
</feature>
<keyword evidence="5" id="KW-1185">Reference proteome</keyword>
<dbReference type="Pfam" id="PF08241">
    <property type="entry name" value="Methyltransf_11"/>
    <property type="match status" value="1"/>
</dbReference>
<dbReference type="InterPro" id="IPR013216">
    <property type="entry name" value="Methyltransf_11"/>
</dbReference>
<sequence>MKNKFEKSIYKFDEMATNVFSEIYPVIARQAMERTSIREGICIDIGSGGGHLGIAISEITDMKVYLYDRSYDAKEIAEVKIKDKKIGERVKGIVGDVHTIPIEDNTIDLIVSRASYHSWESKVRAIKEIYRVLRYGGKAYIGGGYGSKQLEEKIEDKMIKRNAKGWIKGKKKKESEARKKKSKKL</sequence>
<protein>
    <submittedName>
        <fullName evidence="4">Methyltransferase type 11</fullName>
    </submittedName>
</protein>
<dbReference type="HOGENOM" id="CLU_088165_0_0_9"/>
<dbReference type="InterPro" id="IPR029063">
    <property type="entry name" value="SAM-dependent_MTases_sf"/>
</dbReference>
<name>K0B1Y3_GOTA9</name>
<reference evidence="4 5" key="1">
    <citation type="journal article" date="2012" name="PLoS ONE">
        <title>The purine-utilizing bacterium Clostridium acidurici 9a: a genome-guided metabolic reconsideration.</title>
        <authorList>
            <person name="Hartwich K."/>
            <person name="Poehlein A."/>
            <person name="Daniel R."/>
        </authorList>
    </citation>
    <scope>NUCLEOTIDE SEQUENCE [LARGE SCALE GENOMIC DNA]</scope>
    <source>
        <strain evidence="5">ATCC 7906 / DSM 604 / BCRC 14475 / CIP 104303 / KCTC 5404 / NCIMB 10678 / 9a</strain>
    </source>
</reference>
<dbReference type="SUPFAM" id="SSF53335">
    <property type="entry name" value="S-adenosyl-L-methionine-dependent methyltransferases"/>
    <property type="match status" value="1"/>
</dbReference>
<evidence type="ECO:0000313" key="5">
    <source>
        <dbReference type="Proteomes" id="UP000006094"/>
    </source>
</evidence>
<proteinExistence type="predicted"/>
<dbReference type="PANTHER" id="PTHR44068:SF11">
    <property type="entry name" value="GERANYL DIPHOSPHATE 2-C-METHYLTRANSFERASE"/>
    <property type="match status" value="1"/>
</dbReference>
<dbReference type="GO" id="GO:0032259">
    <property type="term" value="P:methylation"/>
    <property type="evidence" value="ECO:0007669"/>
    <property type="project" value="UniProtKB-KW"/>
</dbReference>
<dbReference type="EMBL" id="CP003326">
    <property type="protein sequence ID" value="AFS78925.1"/>
    <property type="molecule type" value="Genomic_DNA"/>
</dbReference>
<dbReference type="OrthoDB" id="9772751at2"/>
<keyword evidence="4" id="KW-0489">Methyltransferase</keyword>
<keyword evidence="1" id="KW-0808">Transferase</keyword>
<dbReference type="STRING" id="1128398.Curi_c19200"/>
<dbReference type="AlphaFoldDB" id="K0B1Y3"/>
<evidence type="ECO:0000259" key="3">
    <source>
        <dbReference type="Pfam" id="PF08241"/>
    </source>
</evidence>
<gene>
    <name evidence="4" type="ordered locus">Curi_c19200</name>
</gene>
<dbReference type="GO" id="GO:0008757">
    <property type="term" value="F:S-adenosylmethionine-dependent methyltransferase activity"/>
    <property type="evidence" value="ECO:0007669"/>
    <property type="project" value="InterPro"/>
</dbReference>
<evidence type="ECO:0000256" key="2">
    <source>
        <dbReference type="SAM" id="MobiDB-lite"/>
    </source>
</evidence>
<feature type="domain" description="Methyltransferase type 11" evidence="3">
    <location>
        <begin position="44"/>
        <end position="141"/>
    </location>
</feature>
<dbReference type="KEGG" id="cad:Curi_c19200"/>
<dbReference type="Gene3D" id="3.40.50.150">
    <property type="entry name" value="Vaccinia Virus protein VP39"/>
    <property type="match status" value="1"/>
</dbReference>
<dbReference type="RefSeq" id="WP_014968061.1">
    <property type="nucleotide sequence ID" value="NC_018664.1"/>
</dbReference>
<dbReference type="Proteomes" id="UP000006094">
    <property type="component" value="Chromosome"/>
</dbReference>
<dbReference type="InterPro" id="IPR050447">
    <property type="entry name" value="Erg6_SMT_methyltransf"/>
</dbReference>
<dbReference type="PANTHER" id="PTHR44068">
    <property type="entry name" value="ZGC:194242"/>
    <property type="match status" value="1"/>
</dbReference>
<organism evidence="4 5">
    <name type="scientific">Gottschalkia acidurici (strain ATCC 7906 / DSM 604 / BCRC 14475 / CIP 104303 / KCTC 5404 / NCIMB 10678 / 9a)</name>
    <name type="common">Clostridium acidurici</name>
    <dbReference type="NCBI Taxonomy" id="1128398"/>
    <lineage>
        <taxon>Bacteria</taxon>
        <taxon>Bacillati</taxon>
        <taxon>Bacillota</taxon>
        <taxon>Tissierellia</taxon>
        <taxon>Tissierellales</taxon>
        <taxon>Gottschalkiaceae</taxon>
        <taxon>Gottschalkia</taxon>
    </lineage>
</organism>
<dbReference type="eggNOG" id="COG2226">
    <property type="taxonomic scope" value="Bacteria"/>
</dbReference>